<dbReference type="InterPro" id="IPR046373">
    <property type="entry name" value="Acyl-CoA_Oxase/DH_mid-dom_sf"/>
</dbReference>
<organism evidence="10 11">
    <name type="scientific">Cyphellophora attinorum</name>
    <dbReference type="NCBI Taxonomy" id="1664694"/>
    <lineage>
        <taxon>Eukaryota</taxon>
        <taxon>Fungi</taxon>
        <taxon>Dikarya</taxon>
        <taxon>Ascomycota</taxon>
        <taxon>Pezizomycotina</taxon>
        <taxon>Eurotiomycetes</taxon>
        <taxon>Chaetothyriomycetidae</taxon>
        <taxon>Chaetothyriales</taxon>
        <taxon>Cyphellophoraceae</taxon>
        <taxon>Cyphellophora</taxon>
    </lineage>
</organism>
<dbReference type="InterPro" id="IPR006091">
    <property type="entry name" value="Acyl-CoA_Oxase/DH_mid-dom"/>
</dbReference>
<dbReference type="SUPFAM" id="SSF47203">
    <property type="entry name" value="Acyl-CoA dehydrogenase C-terminal domain-like"/>
    <property type="match status" value="1"/>
</dbReference>
<dbReference type="SUPFAM" id="SSF56645">
    <property type="entry name" value="Acyl-CoA dehydrogenase NM domain-like"/>
    <property type="match status" value="1"/>
</dbReference>
<name>A0A0N0NLG5_9EURO</name>
<evidence type="ECO:0000259" key="9">
    <source>
        <dbReference type="Pfam" id="PF02771"/>
    </source>
</evidence>
<dbReference type="GO" id="GO:0033539">
    <property type="term" value="P:fatty acid beta-oxidation using acyl-CoA dehydrogenase"/>
    <property type="evidence" value="ECO:0007669"/>
    <property type="project" value="TreeGrafter"/>
</dbReference>
<evidence type="ECO:0000256" key="5">
    <source>
        <dbReference type="ARBA" id="ARBA00023002"/>
    </source>
</evidence>
<evidence type="ECO:0000256" key="6">
    <source>
        <dbReference type="RuleBase" id="RU362125"/>
    </source>
</evidence>
<evidence type="ECO:0000313" key="11">
    <source>
        <dbReference type="Proteomes" id="UP000038010"/>
    </source>
</evidence>
<accession>A0A0N0NLG5</accession>
<dbReference type="Pfam" id="PF02770">
    <property type="entry name" value="Acyl-CoA_dh_M"/>
    <property type="match status" value="1"/>
</dbReference>
<dbReference type="Pfam" id="PF00441">
    <property type="entry name" value="Acyl-CoA_dh_1"/>
    <property type="match status" value="1"/>
</dbReference>
<dbReference type="Gene3D" id="1.20.140.10">
    <property type="entry name" value="Butyryl-CoA Dehydrogenase, subunit A, domain 3"/>
    <property type="match status" value="1"/>
</dbReference>
<dbReference type="GO" id="GO:0050660">
    <property type="term" value="F:flavin adenine dinucleotide binding"/>
    <property type="evidence" value="ECO:0007669"/>
    <property type="project" value="InterPro"/>
</dbReference>
<evidence type="ECO:0000259" key="8">
    <source>
        <dbReference type="Pfam" id="PF02770"/>
    </source>
</evidence>
<gene>
    <name evidence="10" type="ORF">AB675_4639</name>
</gene>
<reference evidence="10 11" key="1">
    <citation type="submission" date="2015-06" db="EMBL/GenBank/DDBJ databases">
        <title>Draft genome of the ant-associated black yeast Phialophora attae CBS 131958.</title>
        <authorList>
            <person name="Moreno L.F."/>
            <person name="Stielow B.J."/>
            <person name="de Hoog S."/>
            <person name="Vicente V.A."/>
            <person name="Weiss V.A."/>
            <person name="de Vries M."/>
            <person name="Cruz L.M."/>
            <person name="Souza E.M."/>
        </authorList>
    </citation>
    <scope>NUCLEOTIDE SEQUENCE [LARGE SCALE GENOMIC DNA]</scope>
    <source>
        <strain evidence="10 11">CBS 131958</strain>
    </source>
</reference>
<keyword evidence="5 6" id="KW-0560">Oxidoreductase</keyword>
<dbReference type="RefSeq" id="XP_017999111.1">
    <property type="nucleotide sequence ID" value="XM_018144792.1"/>
</dbReference>
<dbReference type="PANTHER" id="PTHR48083">
    <property type="entry name" value="MEDIUM-CHAIN SPECIFIC ACYL-COA DEHYDROGENASE, MITOCHONDRIAL-RELATED"/>
    <property type="match status" value="1"/>
</dbReference>
<proteinExistence type="inferred from homology"/>
<dbReference type="PANTHER" id="PTHR48083:SF17">
    <property type="entry name" value="ACYL-COA DEHYDROGENASE (AFU_ORTHOLOGUE AFUA_2G16630)-RELATED"/>
    <property type="match status" value="1"/>
</dbReference>
<keyword evidence="3 6" id="KW-0285">Flavoprotein</keyword>
<dbReference type="STRING" id="1664694.A0A0N0NLG5"/>
<evidence type="ECO:0000313" key="10">
    <source>
        <dbReference type="EMBL" id="KPI39148.1"/>
    </source>
</evidence>
<dbReference type="InterPro" id="IPR013786">
    <property type="entry name" value="AcylCoA_DH/ox_N"/>
</dbReference>
<evidence type="ECO:0000256" key="3">
    <source>
        <dbReference type="ARBA" id="ARBA00022630"/>
    </source>
</evidence>
<dbReference type="InterPro" id="IPR036250">
    <property type="entry name" value="AcylCo_DH-like_C"/>
</dbReference>
<dbReference type="InterPro" id="IPR009100">
    <property type="entry name" value="AcylCoA_DH/oxidase_NM_dom_sf"/>
</dbReference>
<comment type="cofactor">
    <cofactor evidence="1 6">
        <name>FAD</name>
        <dbReference type="ChEBI" id="CHEBI:57692"/>
    </cofactor>
</comment>
<evidence type="ECO:0000256" key="1">
    <source>
        <dbReference type="ARBA" id="ARBA00001974"/>
    </source>
</evidence>
<dbReference type="OrthoDB" id="10254877at2759"/>
<dbReference type="GO" id="GO:0003995">
    <property type="term" value="F:acyl-CoA dehydrogenase activity"/>
    <property type="evidence" value="ECO:0007669"/>
    <property type="project" value="TreeGrafter"/>
</dbReference>
<dbReference type="InterPro" id="IPR050741">
    <property type="entry name" value="Acyl-CoA_dehydrogenase"/>
</dbReference>
<evidence type="ECO:0000259" key="7">
    <source>
        <dbReference type="Pfam" id="PF00441"/>
    </source>
</evidence>
<feature type="domain" description="Acyl-CoA dehydrogenase/oxidase N-terminal" evidence="9">
    <location>
        <begin position="26"/>
        <end position="151"/>
    </location>
</feature>
<sequence length="444" mass="48241">MPPSDLPAPFADPLLPQLPLPSPFTTPKHLRLRAFVRSYVDTHLAPHAQEWETAGLVPPSVYQTHCSHGFSIVHPITKPEYAGGVTLPAGIPYDEWDVYCSVIVGDEFSRLGWCGVTWSLGGGNGIGCPPIARFGTEEQKKRWLPGVAQGKIRFCLGITEPEGGSDVANIQTTAERRRNEKGEEVYVLNGAKKWITNGLWADYCTTAVRTGGKSHGGISLLVVPLNAKGVRRTRIENQGVHASGSTLITYDDVEVPVSNLLGRENQGFALIMSNFNPERLSLATAALRLSRVCVADAYAYACDRHTFGKPLIEHSAIKSKFAEMGTLIEPAQAFLEQLLAILDYAAKNPGVGEVNVGGMTALLKVMTTRCLEKVCREAQQIMGGAGYSKSGRGARIEQISRDVRVHVVGGGSEEIMSDLAVRQEVRDVVLRAKARERVSNESKL</sequence>
<dbReference type="GeneID" id="28736672"/>
<evidence type="ECO:0000256" key="2">
    <source>
        <dbReference type="ARBA" id="ARBA00009347"/>
    </source>
</evidence>
<keyword evidence="4 6" id="KW-0274">FAD</keyword>
<dbReference type="Gene3D" id="1.10.540.10">
    <property type="entry name" value="Acyl-CoA dehydrogenase/oxidase, N-terminal domain"/>
    <property type="match status" value="1"/>
</dbReference>
<feature type="domain" description="Acyl-CoA dehydrogenase/oxidase C-terminal" evidence="7">
    <location>
        <begin position="265"/>
        <end position="422"/>
    </location>
</feature>
<keyword evidence="11" id="KW-1185">Reference proteome</keyword>
<protein>
    <submittedName>
        <fullName evidence="10">Acyl-CoA dehydrogenase</fullName>
    </submittedName>
</protein>
<dbReference type="GO" id="GO:0005737">
    <property type="term" value="C:cytoplasm"/>
    <property type="evidence" value="ECO:0007669"/>
    <property type="project" value="TreeGrafter"/>
</dbReference>
<evidence type="ECO:0000256" key="4">
    <source>
        <dbReference type="ARBA" id="ARBA00022827"/>
    </source>
</evidence>
<comment type="caution">
    <text evidence="10">The sequence shown here is derived from an EMBL/GenBank/DDBJ whole genome shotgun (WGS) entry which is preliminary data.</text>
</comment>
<dbReference type="EMBL" id="LFJN01000016">
    <property type="protein sequence ID" value="KPI39148.1"/>
    <property type="molecule type" value="Genomic_DNA"/>
</dbReference>
<feature type="domain" description="Acyl-CoA oxidase/dehydrogenase middle" evidence="8">
    <location>
        <begin position="155"/>
        <end position="253"/>
    </location>
</feature>
<dbReference type="InterPro" id="IPR037069">
    <property type="entry name" value="AcylCoA_DH/ox_N_sf"/>
</dbReference>
<dbReference type="VEuPathDB" id="FungiDB:AB675_4639"/>
<comment type="similarity">
    <text evidence="2 6">Belongs to the acyl-CoA dehydrogenase family.</text>
</comment>
<dbReference type="Gene3D" id="2.40.110.10">
    <property type="entry name" value="Butyryl-CoA Dehydrogenase, subunit A, domain 2"/>
    <property type="match status" value="1"/>
</dbReference>
<dbReference type="Proteomes" id="UP000038010">
    <property type="component" value="Unassembled WGS sequence"/>
</dbReference>
<dbReference type="InterPro" id="IPR009075">
    <property type="entry name" value="AcylCo_DH/oxidase_C"/>
</dbReference>
<dbReference type="Pfam" id="PF02771">
    <property type="entry name" value="Acyl-CoA_dh_N"/>
    <property type="match status" value="1"/>
</dbReference>
<dbReference type="AlphaFoldDB" id="A0A0N0NLG5"/>